<keyword evidence="3" id="KW-1185">Reference proteome</keyword>
<comment type="caution">
    <text evidence="2">The sequence shown here is derived from an EMBL/GenBank/DDBJ whole genome shotgun (WGS) entry which is preliminary data.</text>
</comment>
<evidence type="ECO:0000313" key="3">
    <source>
        <dbReference type="Proteomes" id="UP000187406"/>
    </source>
</evidence>
<feature type="compositionally biased region" description="Basic and acidic residues" evidence="1">
    <location>
        <begin position="183"/>
        <end position="196"/>
    </location>
</feature>
<dbReference type="PANTHER" id="PTHR34222:SF37">
    <property type="entry name" value="RETROTRANSPOSON GAG DOMAIN-CONTAINING PROTEIN"/>
    <property type="match status" value="1"/>
</dbReference>
<dbReference type="EMBL" id="BDDD01008605">
    <property type="protein sequence ID" value="GAV92026.1"/>
    <property type="molecule type" value="Genomic_DNA"/>
</dbReference>
<proteinExistence type="predicted"/>
<dbReference type="AlphaFoldDB" id="A0A1Q3DHK0"/>
<feature type="region of interest" description="Disordered" evidence="1">
    <location>
        <begin position="162"/>
        <end position="196"/>
    </location>
</feature>
<sequence>TKQGSKTVTEYDNTLQNLWQELYHYRVFEMKCPKDAATLKIFIEERVYDFLAGLNPEFDQVTIQILRKEEIPSLEETISLIQAKESRRGIMLEPQALEGSALVTHNAHPNKKKKERQMHQGLYGKTTGTIYGLRLKVNTYCNKSRHTRDRCCKLNGKPITSSREWGNRVGQPRSQAHLTEQTSHGERHEKEGFNSEEIERIRNLLGSLEKHS</sequence>
<dbReference type="OrthoDB" id="1724808at2759"/>
<protein>
    <recommendedName>
        <fullName evidence="4">Retrotransposon gag domain-containing protein</fullName>
    </recommendedName>
</protein>
<evidence type="ECO:0008006" key="4">
    <source>
        <dbReference type="Google" id="ProtNLM"/>
    </source>
</evidence>
<feature type="compositionally biased region" description="Polar residues" evidence="1">
    <location>
        <begin position="172"/>
        <end position="182"/>
    </location>
</feature>
<accession>A0A1Q3DHK0</accession>
<dbReference type="InParanoid" id="A0A1Q3DHK0"/>
<name>A0A1Q3DHK0_CEPFO</name>
<dbReference type="PANTHER" id="PTHR34222">
    <property type="entry name" value="GAG_PRE-INTEGRS DOMAIN-CONTAINING PROTEIN"/>
    <property type="match status" value="1"/>
</dbReference>
<feature type="non-terminal residue" evidence="2">
    <location>
        <position position="1"/>
    </location>
</feature>
<organism evidence="2 3">
    <name type="scientific">Cephalotus follicularis</name>
    <name type="common">Albany pitcher plant</name>
    <dbReference type="NCBI Taxonomy" id="3775"/>
    <lineage>
        <taxon>Eukaryota</taxon>
        <taxon>Viridiplantae</taxon>
        <taxon>Streptophyta</taxon>
        <taxon>Embryophyta</taxon>
        <taxon>Tracheophyta</taxon>
        <taxon>Spermatophyta</taxon>
        <taxon>Magnoliopsida</taxon>
        <taxon>eudicotyledons</taxon>
        <taxon>Gunneridae</taxon>
        <taxon>Pentapetalae</taxon>
        <taxon>rosids</taxon>
        <taxon>fabids</taxon>
        <taxon>Oxalidales</taxon>
        <taxon>Cephalotaceae</taxon>
        <taxon>Cephalotus</taxon>
    </lineage>
</organism>
<evidence type="ECO:0000256" key="1">
    <source>
        <dbReference type="SAM" id="MobiDB-lite"/>
    </source>
</evidence>
<feature type="non-terminal residue" evidence="2">
    <location>
        <position position="212"/>
    </location>
</feature>
<dbReference type="Proteomes" id="UP000187406">
    <property type="component" value="Unassembled WGS sequence"/>
</dbReference>
<gene>
    <name evidence="2" type="ORF">CFOL_v3_35410</name>
</gene>
<reference evidence="3" key="1">
    <citation type="submission" date="2016-04" db="EMBL/GenBank/DDBJ databases">
        <title>Cephalotus genome sequencing.</title>
        <authorList>
            <person name="Fukushima K."/>
            <person name="Hasebe M."/>
            <person name="Fang X."/>
        </authorList>
    </citation>
    <scope>NUCLEOTIDE SEQUENCE [LARGE SCALE GENOMIC DNA]</scope>
    <source>
        <strain evidence="3">cv. St1</strain>
    </source>
</reference>
<evidence type="ECO:0000313" key="2">
    <source>
        <dbReference type="EMBL" id="GAV92026.1"/>
    </source>
</evidence>